<evidence type="ECO:0000259" key="5">
    <source>
        <dbReference type="PROSITE" id="PS01124"/>
    </source>
</evidence>
<dbReference type="KEGG" id="sclo:SCLO_3000730"/>
<dbReference type="RefSeq" id="WP_096362254.1">
    <property type="nucleotide sequence ID" value="NZ_AP017657.1"/>
</dbReference>
<proteinExistence type="predicted"/>
<evidence type="ECO:0000313" key="7">
    <source>
        <dbReference type="Proteomes" id="UP000218272"/>
    </source>
</evidence>
<protein>
    <recommendedName>
        <fullName evidence="5">HTH araC/xylS-type domain-containing protein</fullName>
    </recommendedName>
</protein>
<reference evidence="6 7" key="1">
    <citation type="submission" date="2016-10" db="EMBL/GenBank/DDBJ databases">
        <title>Complete Genome Sequence of the Nonylphenol-Degrading Bacterium Sphingobium cloacae JCM 10874T.</title>
        <authorList>
            <person name="Ootsuka M."/>
            <person name="Nishizawa T."/>
            <person name="Ohta H."/>
        </authorList>
    </citation>
    <scope>NUCLEOTIDE SEQUENCE [LARGE SCALE GENOMIC DNA]</scope>
    <source>
        <strain evidence="6 7">JCM 10874</strain>
        <plasmid evidence="7">psclo_3 dna</plasmid>
    </source>
</reference>
<dbReference type="GO" id="GO:0005829">
    <property type="term" value="C:cytosol"/>
    <property type="evidence" value="ECO:0007669"/>
    <property type="project" value="TreeGrafter"/>
</dbReference>
<evidence type="ECO:0000256" key="4">
    <source>
        <dbReference type="SAM" id="MobiDB-lite"/>
    </source>
</evidence>
<dbReference type="PRINTS" id="PR00032">
    <property type="entry name" value="HTHARAC"/>
</dbReference>
<dbReference type="GO" id="GO:0003700">
    <property type="term" value="F:DNA-binding transcription factor activity"/>
    <property type="evidence" value="ECO:0007669"/>
    <property type="project" value="InterPro"/>
</dbReference>
<keyword evidence="1" id="KW-0805">Transcription regulation</keyword>
<sequence>MTDTPTLSEVADKLHIAQRTLIRRLGRLGTTYQEITDRFLFCRAREMLENDQLAIKEIAAAIGFDDPANFGKAFKRWCGMSPGSYRKQRQDMGGTGPALSAETH</sequence>
<feature type="domain" description="HTH araC/xylS-type" evidence="5">
    <location>
        <begin position="1"/>
        <end position="88"/>
    </location>
</feature>
<gene>
    <name evidence="6" type="ORF">SCLO_3000730</name>
</gene>
<dbReference type="Proteomes" id="UP000218272">
    <property type="component" value="Plasmid pSCLO_3"/>
</dbReference>
<dbReference type="SUPFAM" id="SSF46689">
    <property type="entry name" value="Homeodomain-like"/>
    <property type="match status" value="1"/>
</dbReference>
<geneLocation type="plasmid" evidence="7">
    <name>psclo_3 dna</name>
</geneLocation>
<dbReference type="OrthoDB" id="9814125at2"/>
<dbReference type="InterPro" id="IPR009057">
    <property type="entry name" value="Homeodomain-like_sf"/>
</dbReference>
<evidence type="ECO:0000256" key="1">
    <source>
        <dbReference type="ARBA" id="ARBA00023015"/>
    </source>
</evidence>
<evidence type="ECO:0000313" key="6">
    <source>
        <dbReference type="EMBL" id="BAV66740.1"/>
    </source>
</evidence>
<feature type="region of interest" description="Disordered" evidence="4">
    <location>
        <begin position="85"/>
        <end position="104"/>
    </location>
</feature>
<dbReference type="InterPro" id="IPR018060">
    <property type="entry name" value="HTH_AraC"/>
</dbReference>
<keyword evidence="7" id="KW-1185">Reference proteome</keyword>
<dbReference type="Gene3D" id="1.10.10.60">
    <property type="entry name" value="Homeodomain-like"/>
    <property type="match status" value="1"/>
</dbReference>
<dbReference type="Pfam" id="PF12833">
    <property type="entry name" value="HTH_18"/>
    <property type="match status" value="1"/>
</dbReference>
<dbReference type="PANTHER" id="PTHR47894:SF1">
    <property type="entry name" value="HTH-TYPE TRANSCRIPTIONAL REGULATOR VQSM"/>
    <property type="match status" value="1"/>
</dbReference>
<dbReference type="SMART" id="SM00342">
    <property type="entry name" value="HTH_ARAC"/>
    <property type="match status" value="1"/>
</dbReference>
<dbReference type="GO" id="GO:0000976">
    <property type="term" value="F:transcription cis-regulatory region binding"/>
    <property type="evidence" value="ECO:0007669"/>
    <property type="project" value="TreeGrafter"/>
</dbReference>
<accession>A0A1E1F8B6</accession>
<keyword evidence="2" id="KW-0238">DNA-binding</keyword>
<organism evidence="6 7">
    <name type="scientific">Sphingobium cloacae</name>
    <dbReference type="NCBI Taxonomy" id="120107"/>
    <lineage>
        <taxon>Bacteria</taxon>
        <taxon>Pseudomonadati</taxon>
        <taxon>Pseudomonadota</taxon>
        <taxon>Alphaproteobacteria</taxon>
        <taxon>Sphingomonadales</taxon>
        <taxon>Sphingomonadaceae</taxon>
        <taxon>Sphingobium</taxon>
    </lineage>
</organism>
<evidence type="ECO:0000256" key="3">
    <source>
        <dbReference type="ARBA" id="ARBA00023163"/>
    </source>
</evidence>
<dbReference type="EMBL" id="AP017657">
    <property type="protein sequence ID" value="BAV66740.1"/>
    <property type="molecule type" value="Genomic_DNA"/>
</dbReference>
<keyword evidence="6" id="KW-0614">Plasmid</keyword>
<dbReference type="PROSITE" id="PS01124">
    <property type="entry name" value="HTH_ARAC_FAMILY_2"/>
    <property type="match status" value="1"/>
</dbReference>
<dbReference type="PANTHER" id="PTHR47894">
    <property type="entry name" value="HTH-TYPE TRANSCRIPTIONAL REGULATOR GADX"/>
    <property type="match status" value="1"/>
</dbReference>
<evidence type="ECO:0000256" key="2">
    <source>
        <dbReference type="ARBA" id="ARBA00023125"/>
    </source>
</evidence>
<dbReference type="InterPro" id="IPR020449">
    <property type="entry name" value="Tscrpt_reg_AraC-type_HTH"/>
</dbReference>
<dbReference type="AlphaFoldDB" id="A0A1E1F8B6"/>
<keyword evidence="3" id="KW-0804">Transcription</keyword>
<name>A0A1E1F8B6_9SPHN</name>